<evidence type="ECO:0000259" key="1">
    <source>
        <dbReference type="PROSITE" id="PS50925"/>
    </source>
</evidence>
<reference evidence="2 3" key="1">
    <citation type="submission" date="2020-06" db="EMBL/GenBank/DDBJ databases">
        <title>Acidovorax antarctica sp. nov., isolated from Corinth ice sheet soil, Antarctic Fields Peninsula.</title>
        <authorList>
            <person name="Xu Q."/>
            <person name="Peng F."/>
        </authorList>
    </citation>
    <scope>NUCLEOTIDE SEQUENCE [LARGE SCALE GENOMIC DNA]</scope>
    <source>
        <strain evidence="2 3">16-35-5</strain>
    </source>
</reference>
<dbReference type="KEGG" id="aant:HUK68_09995"/>
<dbReference type="SUPFAM" id="SSF54975">
    <property type="entry name" value="Acylphosphatase/BLUF domain-like"/>
    <property type="match status" value="1"/>
</dbReference>
<dbReference type="InterPro" id="IPR007024">
    <property type="entry name" value="BLUF_domain"/>
</dbReference>
<organism evidence="2 3">
    <name type="scientific">Comamonas antarctica</name>
    <dbReference type="NCBI Taxonomy" id="2743470"/>
    <lineage>
        <taxon>Bacteria</taxon>
        <taxon>Pseudomonadati</taxon>
        <taxon>Pseudomonadota</taxon>
        <taxon>Betaproteobacteria</taxon>
        <taxon>Burkholderiales</taxon>
        <taxon>Comamonadaceae</taxon>
        <taxon>Comamonas</taxon>
    </lineage>
</organism>
<name>A0A6N1X1F4_9BURK</name>
<dbReference type="InterPro" id="IPR036046">
    <property type="entry name" value="Acylphosphatase-like_dom_sf"/>
</dbReference>
<dbReference type="RefSeq" id="WP_175504066.1">
    <property type="nucleotide sequence ID" value="NZ_CP054840.1"/>
</dbReference>
<dbReference type="Pfam" id="PF04940">
    <property type="entry name" value="BLUF"/>
    <property type="match status" value="1"/>
</dbReference>
<dbReference type="GO" id="GO:0071949">
    <property type="term" value="F:FAD binding"/>
    <property type="evidence" value="ECO:0007669"/>
    <property type="project" value="InterPro"/>
</dbReference>
<keyword evidence="3" id="KW-1185">Reference proteome</keyword>
<accession>A0A6N1X1F4</accession>
<gene>
    <name evidence="2" type="ORF">HUK68_09995</name>
</gene>
<dbReference type="AlphaFoldDB" id="A0A6N1X1F4"/>
<dbReference type="EMBL" id="CP054840">
    <property type="protein sequence ID" value="QKV53189.1"/>
    <property type="molecule type" value="Genomic_DNA"/>
</dbReference>
<dbReference type="GO" id="GO:0009882">
    <property type="term" value="F:blue light photoreceptor activity"/>
    <property type="evidence" value="ECO:0007669"/>
    <property type="project" value="InterPro"/>
</dbReference>
<dbReference type="Proteomes" id="UP000509579">
    <property type="component" value="Chromosome"/>
</dbReference>
<dbReference type="Gene3D" id="3.30.70.100">
    <property type="match status" value="1"/>
</dbReference>
<evidence type="ECO:0000313" key="2">
    <source>
        <dbReference type="EMBL" id="QKV53189.1"/>
    </source>
</evidence>
<dbReference type="PROSITE" id="PS50925">
    <property type="entry name" value="BLUF"/>
    <property type="match status" value="1"/>
</dbReference>
<protein>
    <submittedName>
        <fullName evidence="2">BLUF domain-containing protein</fullName>
    </submittedName>
</protein>
<feature type="domain" description="BLUF" evidence="1">
    <location>
        <begin position="5"/>
        <end position="97"/>
    </location>
</feature>
<proteinExistence type="predicted"/>
<dbReference type="SMART" id="SM01034">
    <property type="entry name" value="BLUF"/>
    <property type="match status" value="1"/>
</dbReference>
<evidence type="ECO:0000313" key="3">
    <source>
        <dbReference type="Proteomes" id="UP000509579"/>
    </source>
</evidence>
<sequence>MSNDFYCILYCSQLAPSAPFNAVPDIIRTARRFNASNDVTGILVFDGVNFLQHLEGPDIILVELITRIARDSRHVNFRLQYQGRGFGKRRFRSWSMAYAHIEDDEPLKTIQRLEGREAMMHFSELVPSLEIAP</sequence>